<name>A0A072V8P6_MEDTR</name>
<sequence length="94" mass="10905">MVQTVKFVCVIIIFISLFLAAMIVEGRVKYKEDYGGQNKWNEFPLKPHIRTYRIKCKDDSGCEGNNLCEGRWIPKCLKPYFLFLTTKEGFCACV</sequence>
<evidence type="ECO:0000313" key="2">
    <source>
        <dbReference type="EMBL" id="KEH34570.1"/>
    </source>
</evidence>
<keyword evidence="5" id="KW-1185">Reference proteome</keyword>
<dbReference type="Proteomes" id="UP000265566">
    <property type="component" value="Chromosome 3"/>
</dbReference>
<evidence type="ECO:0000313" key="3">
    <source>
        <dbReference type="EMBL" id="RHN68022.1"/>
    </source>
</evidence>
<evidence type="ECO:0000256" key="1">
    <source>
        <dbReference type="SAM" id="Phobius"/>
    </source>
</evidence>
<reference evidence="3" key="5">
    <citation type="journal article" date="2018" name="Nat. Plants">
        <title>Whole-genome landscape of Medicago truncatula symbiotic genes.</title>
        <authorList>
            <person name="Pecrix Y."/>
            <person name="Gamas P."/>
            <person name="Carrere S."/>
        </authorList>
    </citation>
    <scope>NUCLEOTIDE SEQUENCE</scope>
    <source>
        <tissue evidence="3">Leaves</tissue>
    </source>
</reference>
<keyword evidence="1" id="KW-1133">Transmembrane helix</keyword>
<dbReference type="HOGENOM" id="CLU_181053_3_0_1"/>
<feature type="transmembrane region" description="Helical" evidence="1">
    <location>
        <begin position="7"/>
        <end position="24"/>
    </location>
</feature>
<reference evidence="2 5" key="2">
    <citation type="journal article" date="2014" name="BMC Genomics">
        <title>An improved genome release (version Mt4.0) for the model legume Medicago truncatula.</title>
        <authorList>
            <person name="Tang H."/>
            <person name="Krishnakumar V."/>
            <person name="Bidwell S."/>
            <person name="Rosen B."/>
            <person name="Chan A."/>
            <person name="Zhou S."/>
            <person name="Gentzbittel L."/>
            <person name="Childs K.L."/>
            <person name="Yandell M."/>
            <person name="Gundlach H."/>
            <person name="Mayer K.F."/>
            <person name="Schwartz D.C."/>
            <person name="Town C.D."/>
        </authorList>
    </citation>
    <scope>GENOME REANNOTATION</scope>
    <source>
        <strain evidence="2">A17</strain>
        <strain evidence="4 5">cv. Jemalong A17</strain>
    </source>
</reference>
<reference evidence="2 5" key="1">
    <citation type="journal article" date="2011" name="Nature">
        <title>The Medicago genome provides insight into the evolution of rhizobial symbioses.</title>
        <authorList>
            <person name="Young N.D."/>
            <person name="Debelle F."/>
            <person name="Oldroyd G.E."/>
            <person name="Geurts R."/>
            <person name="Cannon S.B."/>
            <person name="Udvardi M.K."/>
            <person name="Benedito V.A."/>
            <person name="Mayer K.F."/>
            <person name="Gouzy J."/>
            <person name="Schoof H."/>
            <person name="Van de Peer Y."/>
            <person name="Proost S."/>
            <person name="Cook D.R."/>
            <person name="Meyers B.C."/>
            <person name="Spannagl M."/>
            <person name="Cheung F."/>
            <person name="De Mita S."/>
            <person name="Krishnakumar V."/>
            <person name="Gundlach H."/>
            <person name="Zhou S."/>
            <person name="Mudge J."/>
            <person name="Bharti A.K."/>
            <person name="Murray J.D."/>
            <person name="Naoumkina M.A."/>
            <person name="Rosen B."/>
            <person name="Silverstein K.A."/>
            <person name="Tang H."/>
            <person name="Rombauts S."/>
            <person name="Zhao P.X."/>
            <person name="Zhou P."/>
            <person name="Barbe V."/>
            <person name="Bardou P."/>
            <person name="Bechner M."/>
            <person name="Bellec A."/>
            <person name="Berger A."/>
            <person name="Berges H."/>
            <person name="Bidwell S."/>
            <person name="Bisseling T."/>
            <person name="Choisne N."/>
            <person name="Couloux A."/>
            <person name="Denny R."/>
            <person name="Deshpande S."/>
            <person name="Dai X."/>
            <person name="Doyle J.J."/>
            <person name="Dudez A.M."/>
            <person name="Farmer A.D."/>
            <person name="Fouteau S."/>
            <person name="Franken C."/>
            <person name="Gibelin C."/>
            <person name="Gish J."/>
            <person name="Goldstein S."/>
            <person name="Gonzalez A.J."/>
            <person name="Green P.J."/>
            <person name="Hallab A."/>
            <person name="Hartog M."/>
            <person name="Hua A."/>
            <person name="Humphray S.J."/>
            <person name="Jeong D.H."/>
            <person name="Jing Y."/>
            <person name="Jocker A."/>
            <person name="Kenton S.M."/>
            <person name="Kim D.J."/>
            <person name="Klee K."/>
            <person name="Lai H."/>
            <person name="Lang C."/>
            <person name="Lin S."/>
            <person name="Macmil S.L."/>
            <person name="Magdelenat G."/>
            <person name="Matthews L."/>
            <person name="McCorrison J."/>
            <person name="Monaghan E.L."/>
            <person name="Mun J.H."/>
            <person name="Najar F.Z."/>
            <person name="Nicholson C."/>
            <person name="Noirot C."/>
            <person name="O'Bleness M."/>
            <person name="Paule C.R."/>
            <person name="Poulain J."/>
            <person name="Prion F."/>
            <person name="Qin B."/>
            <person name="Qu C."/>
            <person name="Retzel E.F."/>
            <person name="Riddle C."/>
            <person name="Sallet E."/>
            <person name="Samain S."/>
            <person name="Samson N."/>
            <person name="Sanders I."/>
            <person name="Saurat O."/>
            <person name="Scarpelli C."/>
            <person name="Schiex T."/>
            <person name="Segurens B."/>
            <person name="Severin A.J."/>
            <person name="Sherrier D.J."/>
            <person name="Shi R."/>
            <person name="Sims S."/>
            <person name="Singer S.R."/>
            <person name="Sinharoy S."/>
            <person name="Sterck L."/>
            <person name="Viollet A."/>
            <person name="Wang B.B."/>
            <person name="Wang K."/>
            <person name="Wang M."/>
            <person name="Wang X."/>
            <person name="Warfsmann J."/>
            <person name="Weissenbach J."/>
            <person name="White D.D."/>
            <person name="White J.D."/>
            <person name="Wiley G.B."/>
            <person name="Wincker P."/>
            <person name="Xing Y."/>
            <person name="Yang L."/>
            <person name="Yao Z."/>
            <person name="Ying F."/>
            <person name="Zhai J."/>
            <person name="Zhou L."/>
            <person name="Zuber A."/>
            <person name="Denarie J."/>
            <person name="Dixon R.A."/>
            <person name="May G.D."/>
            <person name="Schwartz D.C."/>
            <person name="Rogers J."/>
            <person name="Quetier F."/>
            <person name="Town C.D."/>
            <person name="Roe B.A."/>
        </authorList>
    </citation>
    <scope>NUCLEOTIDE SEQUENCE [LARGE SCALE GENOMIC DNA]</scope>
    <source>
        <strain evidence="2">A17</strain>
        <strain evidence="4 5">cv. Jemalong A17</strain>
    </source>
</reference>
<organism evidence="2 5">
    <name type="scientific">Medicago truncatula</name>
    <name type="common">Barrel medic</name>
    <name type="synonym">Medicago tribuloides</name>
    <dbReference type="NCBI Taxonomy" id="3880"/>
    <lineage>
        <taxon>Eukaryota</taxon>
        <taxon>Viridiplantae</taxon>
        <taxon>Streptophyta</taxon>
        <taxon>Embryophyta</taxon>
        <taxon>Tracheophyta</taxon>
        <taxon>Spermatophyta</taxon>
        <taxon>Magnoliopsida</taxon>
        <taxon>eudicotyledons</taxon>
        <taxon>Gunneridae</taxon>
        <taxon>Pentapetalae</taxon>
        <taxon>rosids</taxon>
        <taxon>fabids</taxon>
        <taxon>Fabales</taxon>
        <taxon>Fabaceae</taxon>
        <taxon>Papilionoideae</taxon>
        <taxon>50 kb inversion clade</taxon>
        <taxon>NPAAA clade</taxon>
        <taxon>Hologalegina</taxon>
        <taxon>IRL clade</taxon>
        <taxon>Trifolieae</taxon>
        <taxon>Medicago</taxon>
    </lineage>
</organism>
<dbReference type="EnsemblPlants" id="KEH34570">
    <property type="protein sequence ID" value="KEH34570"/>
    <property type="gene ID" value="MTR_3g063370"/>
</dbReference>
<proteinExistence type="predicted"/>
<dbReference type="Proteomes" id="UP000002051">
    <property type="component" value="Chromosome 3"/>
</dbReference>
<reference evidence="6" key="4">
    <citation type="journal article" date="2018" name="Nat. Plants">
        <title>Whole-genome landscape of Medicago truncatula symbiotic genes.</title>
        <authorList>
            <person name="Pecrix Y."/>
            <person name="Staton S.E."/>
            <person name="Sallet E."/>
            <person name="Lelandais-Briere C."/>
            <person name="Moreau S."/>
            <person name="Carrere S."/>
            <person name="Blein T."/>
            <person name="Jardinaud M.F."/>
            <person name="Latrasse D."/>
            <person name="Zouine M."/>
            <person name="Zahm M."/>
            <person name="Kreplak J."/>
            <person name="Mayjonade B."/>
            <person name="Satge C."/>
            <person name="Perez M."/>
            <person name="Cauet S."/>
            <person name="Marande W."/>
            <person name="Chantry-Darmon C."/>
            <person name="Lopez-Roques C."/>
            <person name="Bouchez O."/>
            <person name="Berard A."/>
            <person name="Debelle F."/>
            <person name="Munos S."/>
            <person name="Bendahmane A."/>
            <person name="Berges H."/>
            <person name="Niebel A."/>
            <person name="Buitink J."/>
            <person name="Frugier F."/>
            <person name="Benhamed M."/>
            <person name="Crespi M."/>
            <person name="Gouzy J."/>
            <person name="Gamas P."/>
        </authorList>
    </citation>
    <scope>NUCLEOTIDE SEQUENCE [LARGE SCALE GENOMIC DNA]</scope>
    <source>
        <strain evidence="6">cv. Jemalong A17</strain>
    </source>
</reference>
<dbReference type="EMBL" id="CM001219">
    <property type="protein sequence ID" value="KEH34570.1"/>
    <property type="molecule type" value="Genomic_DNA"/>
</dbReference>
<dbReference type="Gramene" id="rna16303">
    <property type="protein sequence ID" value="RHN68022.1"/>
    <property type="gene ID" value="gene16303"/>
</dbReference>
<accession>A0A072V8P6</accession>
<dbReference type="EMBL" id="PSQE01000003">
    <property type="protein sequence ID" value="RHN68022.1"/>
    <property type="molecule type" value="Genomic_DNA"/>
</dbReference>
<keyword evidence="1" id="KW-0472">Membrane</keyword>
<reference evidence="4" key="3">
    <citation type="submission" date="2015-04" db="UniProtKB">
        <authorList>
            <consortium name="EnsemblPlants"/>
        </authorList>
    </citation>
    <scope>IDENTIFICATION</scope>
    <source>
        <strain evidence="4">cv. Jemalong A17</strain>
    </source>
</reference>
<evidence type="ECO:0000313" key="5">
    <source>
        <dbReference type="Proteomes" id="UP000002051"/>
    </source>
</evidence>
<evidence type="ECO:0000313" key="6">
    <source>
        <dbReference type="Proteomes" id="UP000265566"/>
    </source>
</evidence>
<gene>
    <name evidence="2" type="ordered locus">MTR_3g063370</name>
    <name evidence="3" type="ORF">MtrunA17_Chr3g0109221</name>
</gene>
<keyword evidence="1" id="KW-0812">Transmembrane</keyword>
<evidence type="ECO:0000313" key="4">
    <source>
        <dbReference type="EnsemblPlants" id="KEH34570"/>
    </source>
</evidence>
<dbReference type="AlphaFoldDB" id="A0A072V8P6"/>
<protein>
    <submittedName>
        <fullName evidence="2">Nodule Cysteine-Rich (NCR) secreted peptide</fullName>
    </submittedName>
    <submittedName>
        <fullName evidence="3">Putative Late nodulin</fullName>
    </submittedName>
</protein>